<reference evidence="1 2" key="1">
    <citation type="journal article" date="2022" name="Plant J.">
        <title>Chromosome-level genome of Camellia lanceoleosa provides a valuable resource for understanding genome evolution and self-incompatibility.</title>
        <authorList>
            <person name="Gong W."/>
            <person name="Xiao S."/>
            <person name="Wang L."/>
            <person name="Liao Z."/>
            <person name="Chang Y."/>
            <person name="Mo W."/>
            <person name="Hu G."/>
            <person name="Li W."/>
            <person name="Zhao G."/>
            <person name="Zhu H."/>
            <person name="Hu X."/>
            <person name="Ji K."/>
            <person name="Xiang X."/>
            <person name="Song Q."/>
            <person name="Yuan D."/>
            <person name="Jin S."/>
            <person name="Zhang L."/>
        </authorList>
    </citation>
    <scope>NUCLEOTIDE SEQUENCE [LARGE SCALE GENOMIC DNA]</scope>
    <source>
        <strain evidence="1">SQ_2022a</strain>
    </source>
</reference>
<comment type="caution">
    <text evidence="1">The sequence shown here is derived from an EMBL/GenBank/DDBJ whole genome shotgun (WGS) entry which is preliminary data.</text>
</comment>
<keyword evidence="2" id="KW-1185">Reference proteome</keyword>
<evidence type="ECO:0000313" key="1">
    <source>
        <dbReference type="EMBL" id="KAI8003787.1"/>
    </source>
</evidence>
<organism evidence="1 2">
    <name type="scientific">Camellia lanceoleosa</name>
    <dbReference type="NCBI Taxonomy" id="1840588"/>
    <lineage>
        <taxon>Eukaryota</taxon>
        <taxon>Viridiplantae</taxon>
        <taxon>Streptophyta</taxon>
        <taxon>Embryophyta</taxon>
        <taxon>Tracheophyta</taxon>
        <taxon>Spermatophyta</taxon>
        <taxon>Magnoliopsida</taxon>
        <taxon>eudicotyledons</taxon>
        <taxon>Gunneridae</taxon>
        <taxon>Pentapetalae</taxon>
        <taxon>asterids</taxon>
        <taxon>Ericales</taxon>
        <taxon>Theaceae</taxon>
        <taxon>Camellia</taxon>
    </lineage>
</organism>
<dbReference type="Proteomes" id="UP001060215">
    <property type="component" value="Chromosome 9"/>
</dbReference>
<evidence type="ECO:0000313" key="2">
    <source>
        <dbReference type="Proteomes" id="UP001060215"/>
    </source>
</evidence>
<dbReference type="EMBL" id="CM045766">
    <property type="protein sequence ID" value="KAI8003787.1"/>
    <property type="molecule type" value="Genomic_DNA"/>
</dbReference>
<name>A0ACC0GT93_9ERIC</name>
<sequence length="119" mass="12955">MGCFVTHCGWNSTLECLVLGIPVVCLPQFTDQPTNVKLLEDEFKTGVRATKNDEGLVEGNEIKRCIELVTGDGEIGEGITKNAKKWKYLAKEAANEGGSSDKNLRTFVDKIEGGLTFSS</sequence>
<protein>
    <submittedName>
        <fullName evidence="1">Uncharacterized protein</fullName>
    </submittedName>
</protein>
<accession>A0ACC0GT93</accession>
<proteinExistence type="predicted"/>
<gene>
    <name evidence="1" type="ORF">LOK49_LG08G02213</name>
</gene>